<organism evidence="2 3">
    <name type="scientific">Dendrothele bispora (strain CBS 962.96)</name>
    <dbReference type="NCBI Taxonomy" id="1314807"/>
    <lineage>
        <taxon>Eukaryota</taxon>
        <taxon>Fungi</taxon>
        <taxon>Dikarya</taxon>
        <taxon>Basidiomycota</taxon>
        <taxon>Agaricomycotina</taxon>
        <taxon>Agaricomycetes</taxon>
        <taxon>Agaricomycetidae</taxon>
        <taxon>Agaricales</taxon>
        <taxon>Agaricales incertae sedis</taxon>
        <taxon>Dendrothele</taxon>
    </lineage>
</organism>
<protein>
    <submittedName>
        <fullName evidence="2">Uncharacterized protein</fullName>
    </submittedName>
</protein>
<proteinExistence type="predicted"/>
<keyword evidence="3" id="KW-1185">Reference proteome</keyword>
<gene>
    <name evidence="2" type="ORF">K435DRAFT_810290</name>
</gene>
<dbReference type="EMBL" id="ML179956">
    <property type="protein sequence ID" value="THU79956.1"/>
    <property type="molecule type" value="Genomic_DNA"/>
</dbReference>
<dbReference type="AlphaFoldDB" id="A0A4S8KVK1"/>
<evidence type="ECO:0000313" key="3">
    <source>
        <dbReference type="Proteomes" id="UP000297245"/>
    </source>
</evidence>
<accession>A0A4S8KVK1</accession>
<sequence>MPRETKPRNRAANSTPYSRPRTAPHPQSTPTENESPLTTPQQIQERSRAILAARHLLSRRRPVAGKPQAINDLELQMIYHAVDCNDYPKIFTPYQPDYLAKYHILTAMYPATYGLRRCKGTGYDHVVSITSSGTLTIKCHHCNVAGLCNAIPAEYQHEFDEHFARWEKFWEEDKPRREALAEMFRMVDEDLI</sequence>
<feature type="region of interest" description="Disordered" evidence="1">
    <location>
        <begin position="1"/>
        <end position="44"/>
    </location>
</feature>
<feature type="compositionally biased region" description="Polar residues" evidence="1">
    <location>
        <begin position="25"/>
        <end position="44"/>
    </location>
</feature>
<name>A0A4S8KVK1_DENBC</name>
<reference evidence="2 3" key="1">
    <citation type="journal article" date="2019" name="Nat. Ecol. Evol.">
        <title>Megaphylogeny resolves global patterns of mushroom evolution.</title>
        <authorList>
            <person name="Varga T."/>
            <person name="Krizsan K."/>
            <person name="Foldi C."/>
            <person name="Dima B."/>
            <person name="Sanchez-Garcia M."/>
            <person name="Sanchez-Ramirez S."/>
            <person name="Szollosi G.J."/>
            <person name="Szarkandi J.G."/>
            <person name="Papp V."/>
            <person name="Albert L."/>
            <person name="Andreopoulos W."/>
            <person name="Angelini C."/>
            <person name="Antonin V."/>
            <person name="Barry K.W."/>
            <person name="Bougher N.L."/>
            <person name="Buchanan P."/>
            <person name="Buyck B."/>
            <person name="Bense V."/>
            <person name="Catcheside P."/>
            <person name="Chovatia M."/>
            <person name="Cooper J."/>
            <person name="Damon W."/>
            <person name="Desjardin D."/>
            <person name="Finy P."/>
            <person name="Geml J."/>
            <person name="Haridas S."/>
            <person name="Hughes K."/>
            <person name="Justo A."/>
            <person name="Karasinski D."/>
            <person name="Kautmanova I."/>
            <person name="Kiss B."/>
            <person name="Kocsube S."/>
            <person name="Kotiranta H."/>
            <person name="LaButti K.M."/>
            <person name="Lechner B.E."/>
            <person name="Liimatainen K."/>
            <person name="Lipzen A."/>
            <person name="Lukacs Z."/>
            <person name="Mihaltcheva S."/>
            <person name="Morgado L.N."/>
            <person name="Niskanen T."/>
            <person name="Noordeloos M.E."/>
            <person name="Ohm R.A."/>
            <person name="Ortiz-Santana B."/>
            <person name="Ovrebo C."/>
            <person name="Racz N."/>
            <person name="Riley R."/>
            <person name="Savchenko A."/>
            <person name="Shiryaev A."/>
            <person name="Soop K."/>
            <person name="Spirin V."/>
            <person name="Szebenyi C."/>
            <person name="Tomsovsky M."/>
            <person name="Tulloss R.E."/>
            <person name="Uehling J."/>
            <person name="Grigoriev I.V."/>
            <person name="Vagvolgyi C."/>
            <person name="Papp T."/>
            <person name="Martin F.M."/>
            <person name="Miettinen O."/>
            <person name="Hibbett D.S."/>
            <person name="Nagy L.G."/>
        </authorList>
    </citation>
    <scope>NUCLEOTIDE SEQUENCE [LARGE SCALE GENOMIC DNA]</scope>
    <source>
        <strain evidence="2 3">CBS 962.96</strain>
    </source>
</reference>
<evidence type="ECO:0000256" key="1">
    <source>
        <dbReference type="SAM" id="MobiDB-lite"/>
    </source>
</evidence>
<evidence type="ECO:0000313" key="2">
    <source>
        <dbReference type="EMBL" id="THU79956.1"/>
    </source>
</evidence>
<dbReference type="Proteomes" id="UP000297245">
    <property type="component" value="Unassembled WGS sequence"/>
</dbReference>